<evidence type="ECO:0000256" key="4">
    <source>
        <dbReference type="ARBA" id="ARBA00022989"/>
    </source>
</evidence>
<dbReference type="InterPro" id="IPR036249">
    <property type="entry name" value="Thioredoxin-like_sf"/>
</dbReference>
<evidence type="ECO:0000313" key="10">
    <source>
        <dbReference type="EMBL" id="PNT95364.1"/>
    </source>
</evidence>
<feature type="transmembrane region" description="Helical" evidence="7">
    <location>
        <begin position="51"/>
        <end position="79"/>
    </location>
</feature>
<organism evidence="10 11">
    <name type="scientific">Clostridium thermosuccinogenes</name>
    <dbReference type="NCBI Taxonomy" id="84032"/>
    <lineage>
        <taxon>Bacteria</taxon>
        <taxon>Bacillati</taxon>
        <taxon>Bacillota</taxon>
        <taxon>Clostridia</taxon>
        <taxon>Eubacteriales</taxon>
        <taxon>Clostridiaceae</taxon>
        <taxon>Clostridium</taxon>
    </lineage>
</organism>
<name>A0A2K2F9C7_9CLOT</name>
<dbReference type="GO" id="GO:0022857">
    <property type="term" value="F:transmembrane transporter activity"/>
    <property type="evidence" value="ECO:0007669"/>
    <property type="project" value="TreeGrafter"/>
</dbReference>
<dbReference type="InterPro" id="IPR003838">
    <property type="entry name" value="ABC3_permease_C"/>
</dbReference>
<evidence type="ECO:0000256" key="1">
    <source>
        <dbReference type="ARBA" id="ARBA00004651"/>
    </source>
</evidence>
<feature type="domain" description="ABC3 transporter permease C-terminal" evidence="9">
    <location>
        <begin position="58"/>
        <end position="171"/>
    </location>
</feature>
<dbReference type="PANTHER" id="PTHR30572">
    <property type="entry name" value="MEMBRANE COMPONENT OF TRANSPORTER-RELATED"/>
    <property type="match status" value="1"/>
</dbReference>
<dbReference type="InterPro" id="IPR050250">
    <property type="entry name" value="Macrolide_Exporter_MacB"/>
</dbReference>
<keyword evidence="2" id="KW-1003">Cell membrane</keyword>
<dbReference type="GO" id="GO:0016491">
    <property type="term" value="F:oxidoreductase activity"/>
    <property type="evidence" value="ECO:0007669"/>
    <property type="project" value="InterPro"/>
</dbReference>
<feature type="transmembrane region" description="Helical" evidence="7">
    <location>
        <begin position="192"/>
        <end position="212"/>
    </location>
</feature>
<comment type="caution">
    <text evidence="10">The sequence shown here is derived from an EMBL/GenBank/DDBJ whole genome shotgun (WGS) entry which is preliminary data.</text>
</comment>
<evidence type="ECO:0000259" key="9">
    <source>
        <dbReference type="Pfam" id="PF02687"/>
    </source>
</evidence>
<comment type="subcellular location">
    <subcellularLocation>
        <location evidence="1">Cell membrane</location>
        <topology evidence="1">Multi-pass membrane protein</topology>
    </subcellularLocation>
</comment>
<comment type="similarity">
    <text evidence="6">Belongs to the ABC-4 integral membrane protein family.</text>
</comment>
<dbReference type="KEGG" id="cthd:CDO33_02310"/>
<protein>
    <recommendedName>
        <fullName evidence="12">Thioredoxin domain-containing protein</fullName>
    </recommendedName>
</protein>
<evidence type="ECO:0000256" key="3">
    <source>
        <dbReference type="ARBA" id="ARBA00022692"/>
    </source>
</evidence>
<sequence>MTKALKQFRLSIFTFIEVVFVFAVITIVLSMNMGYAEQIRAGIKNEQSATILYYLNGITILAVFVTALGTTGIQLIHLYRRSGEIGLRKAVGAKDSDIVALVLKDTLLSLLIPALCGVTLGAALAANLSDDVFGLNAKIDIFLIAGSALILLIFAFLSGILPAAKAVQTDPADVLRRKGISRRENPERKYNIAYLLITAAIIIGGISINHNLEAAYREDMINTAGAPPAITQQAPAFSFEDGNGKVISSEELKDKNYCLLIWEEGCFPSISLLNELNNLISEGRLESDDVYAICLDTSIKRVEEYISANHLSVAPYADHKKSTKWAFNAGTTPALYVMDKDGIITARILGWSEAAKEYLLNNLPVN</sequence>
<evidence type="ECO:0000259" key="8">
    <source>
        <dbReference type="Pfam" id="PF00578"/>
    </source>
</evidence>
<keyword evidence="4 7" id="KW-1133">Transmembrane helix</keyword>
<evidence type="ECO:0000256" key="5">
    <source>
        <dbReference type="ARBA" id="ARBA00023136"/>
    </source>
</evidence>
<keyword evidence="11" id="KW-1185">Reference proteome</keyword>
<evidence type="ECO:0008006" key="12">
    <source>
        <dbReference type="Google" id="ProtNLM"/>
    </source>
</evidence>
<dbReference type="GO" id="GO:0005886">
    <property type="term" value="C:plasma membrane"/>
    <property type="evidence" value="ECO:0007669"/>
    <property type="project" value="UniProtKB-SubCell"/>
</dbReference>
<dbReference type="OrthoDB" id="9770036at2"/>
<reference evidence="10 11" key="1">
    <citation type="submission" date="2017-06" db="EMBL/GenBank/DDBJ databases">
        <title>Investigating the central metabolism of Clostridium thermosuccinogenes.</title>
        <authorList>
            <person name="Koendjbiharie J.G."/>
            <person name="van Kranenburg R."/>
        </authorList>
    </citation>
    <scope>NUCLEOTIDE SEQUENCE [LARGE SCALE GENOMIC DNA]</scope>
    <source>
        <strain evidence="10 11">DSM 5806</strain>
    </source>
</reference>
<dbReference type="Pfam" id="PF00578">
    <property type="entry name" value="AhpC-TSA"/>
    <property type="match status" value="1"/>
</dbReference>
<evidence type="ECO:0000256" key="2">
    <source>
        <dbReference type="ARBA" id="ARBA00022475"/>
    </source>
</evidence>
<dbReference type="Pfam" id="PF02687">
    <property type="entry name" value="FtsX"/>
    <property type="match status" value="1"/>
</dbReference>
<evidence type="ECO:0000256" key="6">
    <source>
        <dbReference type="ARBA" id="ARBA00038076"/>
    </source>
</evidence>
<dbReference type="GO" id="GO:0016209">
    <property type="term" value="F:antioxidant activity"/>
    <property type="evidence" value="ECO:0007669"/>
    <property type="project" value="InterPro"/>
</dbReference>
<dbReference type="Gene3D" id="3.40.30.10">
    <property type="entry name" value="Glutaredoxin"/>
    <property type="match status" value="1"/>
</dbReference>
<dbReference type="InterPro" id="IPR000866">
    <property type="entry name" value="AhpC/TSA"/>
</dbReference>
<dbReference type="Proteomes" id="UP000236151">
    <property type="component" value="Unassembled WGS sequence"/>
</dbReference>
<feature type="transmembrane region" description="Helical" evidence="7">
    <location>
        <begin position="141"/>
        <end position="161"/>
    </location>
</feature>
<feature type="domain" description="Alkyl hydroperoxide reductase subunit C/ Thiol specific antioxidant" evidence="8">
    <location>
        <begin position="230"/>
        <end position="346"/>
    </location>
</feature>
<keyword evidence="5 7" id="KW-0472">Membrane</keyword>
<proteinExistence type="inferred from homology"/>
<gene>
    <name evidence="10" type="ORF">CDQ84_17165</name>
</gene>
<dbReference type="EMBL" id="NIOJ01000068">
    <property type="protein sequence ID" value="PNT95364.1"/>
    <property type="molecule type" value="Genomic_DNA"/>
</dbReference>
<feature type="transmembrane region" description="Helical" evidence="7">
    <location>
        <begin position="12"/>
        <end position="31"/>
    </location>
</feature>
<dbReference type="RefSeq" id="WP_103082970.1">
    <property type="nucleotide sequence ID" value="NZ_CP021850.1"/>
</dbReference>
<accession>A0A2K2F9C7</accession>
<dbReference type="PANTHER" id="PTHR30572:SF4">
    <property type="entry name" value="ABC TRANSPORTER PERMEASE YTRF"/>
    <property type="match status" value="1"/>
</dbReference>
<dbReference type="SUPFAM" id="SSF52833">
    <property type="entry name" value="Thioredoxin-like"/>
    <property type="match status" value="1"/>
</dbReference>
<evidence type="ECO:0000313" key="11">
    <source>
        <dbReference type="Proteomes" id="UP000236151"/>
    </source>
</evidence>
<evidence type="ECO:0000256" key="7">
    <source>
        <dbReference type="SAM" id="Phobius"/>
    </source>
</evidence>
<keyword evidence="3 7" id="KW-0812">Transmembrane</keyword>
<feature type="transmembrane region" description="Helical" evidence="7">
    <location>
        <begin position="107"/>
        <end position="129"/>
    </location>
</feature>
<dbReference type="AlphaFoldDB" id="A0A2K2F9C7"/>